<evidence type="ECO:0000313" key="6">
    <source>
        <dbReference type="EMBL" id="MEL3959188.1"/>
    </source>
</evidence>
<dbReference type="InterPro" id="IPR050763">
    <property type="entry name" value="ABC_transporter_ATP-binding"/>
</dbReference>
<evidence type="ECO:0000256" key="4">
    <source>
        <dbReference type="ARBA" id="ARBA00022840"/>
    </source>
</evidence>
<dbReference type="PANTHER" id="PTHR42711">
    <property type="entry name" value="ABC TRANSPORTER ATP-BINDING PROTEIN"/>
    <property type="match status" value="1"/>
</dbReference>
<dbReference type="PANTHER" id="PTHR42711:SF5">
    <property type="entry name" value="ABC TRANSPORTER ATP-BINDING PROTEIN NATA"/>
    <property type="match status" value="1"/>
</dbReference>
<dbReference type="Pfam" id="PF00005">
    <property type="entry name" value="ABC_tran"/>
    <property type="match status" value="1"/>
</dbReference>
<evidence type="ECO:0000256" key="2">
    <source>
        <dbReference type="ARBA" id="ARBA00022448"/>
    </source>
</evidence>
<feature type="domain" description="ABC transporter" evidence="5">
    <location>
        <begin position="20"/>
        <end position="54"/>
    </location>
</feature>
<dbReference type="GO" id="GO:0005524">
    <property type="term" value="F:ATP binding"/>
    <property type="evidence" value="ECO:0007669"/>
    <property type="project" value="UniProtKB-KW"/>
</dbReference>
<dbReference type="Proteomes" id="UP001459714">
    <property type="component" value="Unassembled WGS sequence"/>
</dbReference>
<gene>
    <name evidence="6" type="ORF">NST17_18695</name>
</gene>
<reference evidence="6 7" key="1">
    <citation type="submission" date="2024-03" db="EMBL/GenBank/DDBJ databases">
        <title>Bacilli Hybrid Assemblies.</title>
        <authorList>
            <person name="Kovac J."/>
        </authorList>
    </citation>
    <scope>NUCLEOTIDE SEQUENCE [LARGE SCALE GENOMIC DNA]</scope>
    <source>
        <strain evidence="6 7">FSL M8-0022</strain>
    </source>
</reference>
<evidence type="ECO:0000256" key="3">
    <source>
        <dbReference type="ARBA" id="ARBA00022741"/>
    </source>
</evidence>
<dbReference type="Gene3D" id="3.40.50.300">
    <property type="entry name" value="P-loop containing nucleotide triphosphate hydrolases"/>
    <property type="match status" value="1"/>
</dbReference>
<dbReference type="InterPro" id="IPR027417">
    <property type="entry name" value="P-loop_NTPase"/>
</dbReference>
<organism evidence="6 7">
    <name type="scientific">Caldifermentibacillus hisashii</name>
    <dbReference type="NCBI Taxonomy" id="996558"/>
    <lineage>
        <taxon>Bacteria</taxon>
        <taxon>Bacillati</taxon>
        <taxon>Bacillota</taxon>
        <taxon>Bacilli</taxon>
        <taxon>Bacillales</taxon>
        <taxon>Bacillaceae</taxon>
        <taxon>Caldifermentibacillus</taxon>
    </lineage>
</organism>
<evidence type="ECO:0000259" key="5">
    <source>
        <dbReference type="Pfam" id="PF00005"/>
    </source>
</evidence>
<name>A0ABU9K213_9BACI</name>
<dbReference type="InterPro" id="IPR003439">
    <property type="entry name" value="ABC_transporter-like_ATP-bd"/>
</dbReference>
<accession>A0ABU9K213</accession>
<keyword evidence="2" id="KW-0813">Transport</keyword>
<comment type="caution">
    <text evidence="6">The sequence shown here is derived from an EMBL/GenBank/DDBJ whole genome shotgun (WGS) entry which is preliminary data.</text>
</comment>
<evidence type="ECO:0000256" key="1">
    <source>
        <dbReference type="ARBA" id="ARBA00005417"/>
    </source>
</evidence>
<dbReference type="SUPFAM" id="SSF52540">
    <property type="entry name" value="P-loop containing nucleoside triphosphate hydrolases"/>
    <property type="match status" value="1"/>
</dbReference>
<keyword evidence="4 6" id="KW-0067">ATP-binding</keyword>
<keyword evidence="3" id="KW-0547">Nucleotide-binding</keyword>
<sequence>MDILSLKGIRKQYNGREVLNIDSLTITKGEIHGYLGRNGAGKSTTLKTLWELLQRMRALLIF</sequence>
<comment type="similarity">
    <text evidence="1">Belongs to the ABC transporter superfamily.</text>
</comment>
<keyword evidence="7" id="KW-1185">Reference proteome</keyword>
<evidence type="ECO:0000313" key="7">
    <source>
        <dbReference type="Proteomes" id="UP001459714"/>
    </source>
</evidence>
<dbReference type="EMBL" id="JBBYAK010000001">
    <property type="protein sequence ID" value="MEL3959188.1"/>
    <property type="molecule type" value="Genomic_DNA"/>
</dbReference>
<protein>
    <submittedName>
        <fullName evidence="6">ATP-binding cassette domain-containing protein</fullName>
    </submittedName>
</protein>
<proteinExistence type="inferred from homology"/>